<sequence>MWALHDPSPLLFRLLCGKPRDPLVGSAADGAVLPGSPLAGVPVSSRPRP</sequence>
<dbReference type="AlphaFoldDB" id="A0A0S2W123"/>
<accession>A0A0S2W123</accession>
<dbReference type="KEGG" id="ibu:IB211_00646c"/>
<dbReference type="EMBL" id="CP011307">
    <property type="protein sequence ID" value="ALP93041.1"/>
    <property type="molecule type" value="Genomic_DNA"/>
</dbReference>
<proteinExistence type="predicted"/>
<gene>
    <name evidence="1" type="ORF">IB211_00646c</name>
</gene>
<keyword evidence="2" id="KW-1185">Reference proteome</keyword>
<name>A0A0S2W123_9FIRM</name>
<organism evidence="1 2">
    <name type="scientific">Intestinimonas butyriciproducens</name>
    <dbReference type="NCBI Taxonomy" id="1297617"/>
    <lineage>
        <taxon>Bacteria</taxon>
        <taxon>Bacillati</taxon>
        <taxon>Bacillota</taxon>
        <taxon>Clostridia</taxon>
        <taxon>Eubacteriales</taxon>
        <taxon>Intestinimonas</taxon>
    </lineage>
</organism>
<protein>
    <submittedName>
        <fullName evidence="1">Uncharacterized protein</fullName>
    </submittedName>
</protein>
<dbReference type="Proteomes" id="UP000064844">
    <property type="component" value="Chromosome"/>
</dbReference>
<reference evidence="2" key="2">
    <citation type="submission" date="2015-04" db="EMBL/GenBank/DDBJ databases">
        <title>A butyrogenic pathway from the amino acid lysine in a human gut commensal.</title>
        <authorList>
            <person name="de Vos W.M."/>
            <person name="Bui N.T.P."/>
            <person name="Plugge C.M."/>
            <person name="Ritari J."/>
        </authorList>
    </citation>
    <scope>NUCLEOTIDE SEQUENCE [LARGE SCALE GENOMIC DNA]</scope>
    <source>
        <strain evidence="2">AF211</strain>
    </source>
</reference>
<reference evidence="1 2" key="1">
    <citation type="journal article" date="2015" name="Nat. Commun.">
        <title>Production of butyrate from lysine and the Amadori product fructoselysine by a human gut commensal.</title>
        <authorList>
            <person name="Bui T.P."/>
            <person name="Ritari J."/>
            <person name="Boeren S."/>
            <person name="de Waard P."/>
            <person name="Plugge C.M."/>
            <person name="de Vos W.M."/>
        </authorList>
    </citation>
    <scope>NUCLEOTIDE SEQUENCE [LARGE SCALE GENOMIC DNA]</scope>
    <source>
        <strain evidence="1 2">AF211</strain>
    </source>
</reference>
<evidence type="ECO:0000313" key="2">
    <source>
        <dbReference type="Proteomes" id="UP000064844"/>
    </source>
</evidence>
<evidence type="ECO:0000313" key="1">
    <source>
        <dbReference type="EMBL" id="ALP93041.1"/>
    </source>
</evidence>